<comment type="similarity">
    <text evidence="3 10">Belongs to the peroxiredoxin family. Prx5 subfamily.</text>
</comment>
<feature type="domain" description="Thioredoxin" evidence="11">
    <location>
        <begin position="48"/>
        <end position="206"/>
    </location>
</feature>
<dbReference type="GO" id="GO:0005782">
    <property type="term" value="C:peroxisomal matrix"/>
    <property type="evidence" value="ECO:0007669"/>
    <property type="project" value="UniProtKB-SubCell"/>
</dbReference>
<dbReference type="Gene3D" id="3.40.30.10">
    <property type="entry name" value="Glutaredoxin"/>
    <property type="match status" value="1"/>
</dbReference>
<dbReference type="Pfam" id="PF08534">
    <property type="entry name" value="Redoxin"/>
    <property type="match status" value="1"/>
</dbReference>
<reference evidence="12" key="2">
    <citation type="submission" date="2025-08" db="UniProtKB">
        <authorList>
            <consortium name="Ensembl"/>
        </authorList>
    </citation>
    <scope>IDENTIFICATION</scope>
</reference>
<dbReference type="GO" id="GO:0048471">
    <property type="term" value="C:perinuclear region of cytoplasm"/>
    <property type="evidence" value="ECO:0007669"/>
    <property type="project" value="Ensembl"/>
</dbReference>
<dbReference type="PANTHER" id="PTHR10430">
    <property type="entry name" value="PEROXIREDOXIN"/>
    <property type="match status" value="1"/>
</dbReference>
<keyword evidence="6 10" id="KW-0560">Oxidoreductase</keyword>
<dbReference type="FunFam" id="3.40.30.10:FF:000020">
    <property type="entry name" value="Peroxiredoxin"/>
    <property type="match status" value="1"/>
</dbReference>
<evidence type="ECO:0000256" key="4">
    <source>
        <dbReference type="ARBA" id="ARBA00022559"/>
    </source>
</evidence>
<dbReference type="GeneTree" id="ENSGT00390000018173"/>
<evidence type="ECO:0000259" key="11">
    <source>
        <dbReference type="PROSITE" id="PS51352"/>
    </source>
</evidence>
<dbReference type="STRING" id="29139.ENSVURP00010006022"/>
<dbReference type="GO" id="GO:0034614">
    <property type="term" value="P:cellular response to reactive oxygen species"/>
    <property type="evidence" value="ECO:0007669"/>
    <property type="project" value="Ensembl"/>
</dbReference>
<dbReference type="CTD" id="25824"/>
<dbReference type="EC" id="1.11.1.24" evidence="10"/>
<dbReference type="InterPro" id="IPR037944">
    <property type="entry name" value="PRX5-like"/>
</dbReference>
<dbReference type="GO" id="GO:0005739">
    <property type="term" value="C:mitochondrion"/>
    <property type="evidence" value="ECO:0007669"/>
    <property type="project" value="Ensembl"/>
</dbReference>
<keyword evidence="7 10" id="KW-0676">Redox-active center</keyword>
<dbReference type="PROSITE" id="PS51352">
    <property type="entry name" value="THIOREDOXIN_2"/>
    <property type="match status" value="1"/>
</dbReference>
<reference evidence="13" key="1">
    <citation type="submission" date="2018-12" db="EMBL/GenBank/DDBJ databases">
        <authorList>
            <person name="Yazar S."/>
        </authorList>
    </citation>
    <scope>NUCLEOTIDE SEQUENCE [LARGE SCALE GENOMIC DNA]</scope>
</reference>
<comment type="subcellular location">
    <subcellularLocation>
        <location evidence="2">Peroxisome matrix</location>
    </subcellularLocation>
</comment>
<feature type="active site" description="Cysteine sulfenic acid (-SOH) intermediate" evidence="9">
    <location>
        <position position="92"/>
    </location>
</feature>
<dbReference type="GO" id="GO:0045454">
    <property type="term" value="P:cell redox homeostasis"/>
    <property type="evidence" value="ECO:0007669"/>
    <property type="project" value="TreeGrafter"/>
</dbReference>
<dbReference type="SUPFAM" id="SSF52833">
    <property type="entry name" value="Thioredoxin-like"/>
    <property type="match status" value="1"/>
</dbReference>
<evidence type="ECO:0000256" key="3">
    <source>
        <dbReference type="ARBA" id="ARBA00010505"/>
    </source>
</evidence>
<protein>
    <recommendedName>
        <fullName evidence="10">Peroxiredoxin-5</fullName>
        <ecNumber evidence="10">1.11.1.24</ecNumber>
    </recommendedName>
</protein>
<organism evidence="12 13">
    <name type="scientific">Vombatus ursinus</name>
    <name type="common">Common wombat</name>
    <dbReference type="NCBI Taxonomy" id="29139"/>
    <lineage>
        <taxon>Eukaryota</taxon>
        <taxon>Metazoa</taxon>
        <taxon>Chordata</taxon>
        <taxon>Craniata</taxon>
        <taxon>Vertebrata</taxon>
        <taxon>Euteleostomi</taxon>
        <taxon>Mammalia</taxon>
        <taxon>Metatheria</taxon>
        <taxon>Diprotodontia</taxon>
        <taxon>Vombatidae</taxon>
        <taxon>Vombatus</taxon>
    </lineage>
</organism>
<evidence type="ECO:0000313" key="13">
    <source>
        <dbReference type="Proteomes" id="UP000314987"/>
    </source>
</evidence>
<dbReference type="Proteomes" id="UP000314987">
    <property type="component" value="Unassembled WGS sequence"/>
</dbReference>
<dbReference type="GO" id="GO:0016480">
    <property type="term" value="P:negative regulation of transcription by RNA polymerase III"/>
    <property type="evidence" value="ECO:0007669"/>
    <property type="project" value="Ensembl"/>
</dbReference>
<dbReference type="GeneID" id="114038744"/>
<comment type="function">
    <text evidence="1">Thiol-specific peroxidase that catalyzes the reduction of hydrogen peroxide and organic hydroperoxides to water and alcohols, respectively. Plays a role in cell protection against oxidative stress by detoxifying peroxides and as sensor of hydrogen peroxide-mediated signaling events.</text>
</comment>
<reference evidence="12" key="3">
    <citation type="submission" date="2025-09" db="UniProtKB">
        <authorList>
            <consortium name="Ensembl"/>
        </authorList>
    </citation>
    <scope>IDENTIFICATION</scope>
</reference>
<proteinExistence type="inferred from homology"/>
<comment type="catalytic activity">
    <reaction evidence="8 10">
        <text>a hydroperoxide + [thioredoxin]-dithiol = an alcohol + [thioredoxin]-disulfide + H2O</text>
        <dbReference type="Rhea" id="RHEA:62620"/>
        <dbReference type="Rhea" id="RHEA-COMP:10698"/>
        <dbReference type="Rhea" id="RHEA-COMP:10700"/>
        <dbReference type="ChEBI" id="CHEBI:15377"/>
        <dbReference type="ChEBI" id="CHEBI:29950"/>
        <dbReference type="ChEBI" id="CHEBI:30879"/>
        <dbReference type="ChEBI" id="CHEBI:35924"/>
        <dbReference type="ChEBI" id="CHEBI:50058"/>
        <dbReference type="EC" id="1.11.1.24"/>
    </reaction>
</comment>
<dbReference type="GO" id="GO:0043066">
    <property type="term" value="P:negative regulation of apoptotic process"/>
    <property type="evidence" value="ECO:0007669"/>
    <property type="project" value="Ensembl"/>
</dbReference>
<dbReference type="Ensembl" id="ENSVURT00010006808.1">
    <property type="protein sequence ID" value="ENSVURP00010006022.1"/>
    <property type="gene ID" value="ENSVURG00010004670.1"/>
</dbReference>
<dbReference type="AlphaFoldDB" id="A0A4X2K9N9"/>
<dbReference type="GO" id="GO:0005634">
    <property type="term" value="C:nucleus"/>
    <property type="evidence" value="ECO:0007669"/>
    <property type="project" value="Ensembl"/>
</dbReference>
<name>A0A4X2K9N9_VOMUR</name>
<dbReference type="PANTHER" id="PTHR10430:SF16">
    <property type="entry name" value="PEROXIREDOXIN-5, MITOCHONDRIAL"/>
    <property type="match status" value="1"/>
</dbReference>
<evidence type="ECO:0000256" key="7">
    <source>
        <dbReference type="ARBA" id="ARBA00023284"/>
    </source>
</evidence>
<dbReference type="CDD" id="cd03013">
    <property type="entry name" value="PRX5_like"/>
    <property type="match status" value="1"/>
</dbReference>
<evidence type="ECO:0000256" key="6">
    <source>
        <dbReference type="ARBA" id="ARBA00023002"/>
    </source>
</evidence>
<dbReference type="GO" id="GO:0005829">
    <property type="term" value="C:cytosol"/>
    <property type="evidence" value="ECO:0007669"/>
    <property type="project" value="Ensembl"/>
</dbReference>
<keyword evidence="13" id="KW-1185">Reference proteome</keyword>
<accession>A0A4X2K9N9</accession>
<evidence type="ECO:0000256" key="5">
    <source>
        <dbReference type="ARBA" id="ARBA00022862"/>
    </source>
</evidence>
<dbReference type="GO" id="GO:0001016">
    <property type="term" value="F:RNA polymerase III transcription regulatory region sequence-specific DNA binding"/>
    <property type="evidence" value="ECO:0007669"/>
    <property type="project" value="Ensembl"/>
</dbReference>
<dbReference type="InterPro" id="IPR013766">
    <property type="entry name" value="Thioredoxin_domain"/>
</dbReference>
<evidence type="ECO:0000256" key="9">
    <source>
        <dbReference type="PIRSR" id="PIRSR637944-1"/>
    </source>
</evidence>
<dbReference type="GO" id="GO:0042744">
    <property type="term" value="P:hydrogen peroxide catabolic process"/>
    <property type="evidence" value="ECO:0007669"/>
    <property type="project" value="TreeGrafter"/>
</dbReference>
<keyword evidence="5 10" id="KW-0049">Antioxidant</keyword>
<evidence type="ECO:0000256" key="8">
    <source>
        <dbReference type="ARBA" id="ARBA00049091"/>
    </source>
</evidence>
<dbReference type="OMA" id="SAWGKQH"/>
<evidence type="ECO:0000313" key="12">
    <source>
        <dbReference type="Ensembl" id="ENSVURP00010006022.1"/>
    </source>
</evidence>
<evidence type="ECO:0000256" key="2">
    <source>
        <dbReference type="ARBA" id="ARBA00004253"/>
    </source>
</evidence>
<sequence length="206" mass="21143">MGLAGLLALGCRAGPALKGAWAAASAAQTFSAASVRTLRSAPAAMAPIKVGDALPSVEVFEGDPGKKVNLAELFKGKKGVLFGVPGAFTPGCSKTHLPGFVEQADALKSKGAEVVACLSVNDVFVVNEWGLSQKASGKVRLLADPTGAFGKATELLLDDSLVPLFGNHRLKRFSMVVQDGVVKTLNVEPDGTGLSCSLAPNLLSQL</sequence>
<keyword evidence="4 10" id="KW-0575">Peroxidase</keyword>
<evidence type="ECO:0000256" key="10">
    <source>
        <dbReference type="RuleBase" id="RU366011"/>
    </source>
</evidence>
<dbReference type="GO" id="GO:0008379">
    <property type="term" value="F:thioredoxin peroxidase activity"/>
    <property type="evidence" value="ECO:0007669"/>
    <property type="project" value="InterPro"/>
</dbReference>
<gene>
    <name evidence="12" type="primary">PRDX5</name>
</gene>
<evidence type="ECO:0000256" key="1">
    <source>
        <dbReference type="ARBA" id="ARBA00003330"/>
    </source>
</evidence>
<dbReference type="OrthoDB" id="1882547at2759"/>
<dbReference type="GO" id="GO:0031410">
    <property type="term" value="C:cytoplasmic vesicle"/>
    <property type="evidence" value="ECO:0007669"/>
    <property type="project" value="Ensembl"/>
</dbReference>
<dbReference type="InterPro" id="IPR036249">
    <property type="entry name" value="Thioredoxin-like_sf"/>
</dbReference>
<dbReference type="RefSeq" id="XP_027711958.1">
    <property type="nucleotide sequence ID" value="XM_027856157.1"/>
</dbReference>
<dbReference type="InterPro" id="IPR013740">
    <property type="entry name" value="Redoxin"/>
</dbReference>
<dbReference type="GO" id="GO:0043027">
    <property type="term" value="F:cysteine-type endopeptidase inhibitor activity involved in apoptotic process"/>
    <property type="evidence" value="ECO:0007669"/>
    <property type="project" value="Ensembl"/>
</dbReference>